<gene>
    <name evidence="2" type="ORF">PG986_007774</name>
</gene>
<feature type="compositionally biased region" description="Polar residues" evidence="1">
    <location>
        <begin position="1"/>
        <end position="15"/>
    </location>
</feature>
<feature type="compositionally biased region" description="Polar residues" evidence="1">
    <location>
        <begin position="60"/>
        <end position="71"/>
    </location>
</feature>
<evidence type="ECO:0000313" key="3">
    <source>
        <dbReference type="Proteomes" id="UP001391051"/>
    </source>
</evidence>
<evidence type="ECO:0000313" key="2">
    <source>
        <dbReference type="EMBL" id="KAK7952046.1"/>
    </source>
</evidence>
<accession>A0ABR1QDI4</accession>
<feature type="compositionally biased region" description="Basic and acidic residues" evidence="1">
    <location>
        <begin position="27"/>
        <end position="42"/>
    </location>
</feature>
<reference evidence="2 3" key="1">
    <citation type="submission" date="2023-01" db="EMBL/GenBank/DDBJ databases">
        <title>Analysis of 21 Apiospora genomes using comparative genomics revels a genus with tremendous synthesis potential of carbohydrate active enzymes and secondary metabolites.</title>
        <authorList>
            <person name="Sorensen T."/>
        </authorList>
    </citation>
    <scope>NUCLEOTIDE SEQUENCE [LARGE SCALE GENOMIC DNA]</scope>
    <source>
        <strain evidence="2 3">CBS 24483</strain>
    </source>
</reference>
<dbReference type="GeneID" id="92077058"/>
<dbReference type="EMBL" id="JAQQWE010000005">
    <property type="protein sequence ID" value="KAK7952046.1"/>
    <property type="molecule type" value="Genomic_DNA"/>
</dbReference>
<keyword evidence="3" id="KW-1185">Reference proteome</keyword>
<protein>
    <submittedName>
        <fullName evidence="2">Uncharacterized protein</fullName>
    </submittedName>
</protein>
<name>A0ABR1QDI4_9PEZI</name>
<dbReference type="RefSeq" id="XP_066700108.1">
    <property type="nucleotide sequence ID" value="XM_066843996.1"/>
</dbReference>
<feature type="region of interest" description="Disordered" evidence="1">
    <location>
        <begin position="1"/>
        <end position="43"/>
    </location>
</feature>
<feature type="region of interest" description="Disordered" evidence="1">
    <location>
        <begin position="60"/>
        <end position="98"/>
    </location>
</feature>
<comment type="caution">
    <text evidence="2">The sequence shown here is derived from an EMBL/GenBank/DDBJ whole genome shotgun (WGS) entry which is preliminary data.</text>
</comment>
<evidence type="ECO:0000256" key="1">
    <source>
        <dbReference type="SAM" id="MobiDB-lite"/>
    </source>
</evidence>
<feature type="compositionally biased region" description="Polar residues" evidence="1">
    <location>
        <begin position="85"/>
        <end position="98"/>
    </location>
</feature>
<proteinExistence type="predicted"/>
<dbReference type="Proteomes" id="UP001391051">
    <property type="component" value="Unassembled WGS sequence"/>
</dbReference>
<sequence>MSMLSTPERSSSTLASAMRRSGAWDAAEIRAGEKDEKSEKRPGLACVVRSPQLQALILINTTEEPSSSTSDGMRPKPKSPFRRNCSPTSNGLPSHLLS</sequence>
<organism evidence="2 3">
    <name type="scientific">Apiospora aurea</name>
    <dbReference type="NCBI Taxonomy" id="335848"/>
    <lineage>
        <taxon>Eukaryota</taxon>
        <taxon>Fungi</taxon>
        <taxon>Dikarya</taxon>
        <taxon>Ascomycota</taxon>
        <taxon>Pezizomycotina</taxon>
        <taxon>Sordariomycetes</taxon>
        <taxon>Xylariomycetidae</taxon>
        <taxon>Amphisphaeriales</taxon>
        <taxon>Apiosporaceae</taxon>
        <taxon>Apiospora</taxon>
    </lineage>
</organism>